<evidence type="ECO:0000313" key="2">
    <source>
        <dbReference type="Proteomes" id="UP001153069"/>
    </source>
</evidence>
<comment type="caution">
    <text evidence="1">The sequence shown here is derived from an EMBL/GenBank/DDBJ whole genome shotgun (WGS) entry which is preliminary data.</text>
</comment>
<keyword evidence="2" id="KW-1185">Reference proteome</keyword>
<organism evidence="1 2">
    <name type="scientific">Seminavis robusta</name>
    <dbReference type="NCBI Taxonomy" id="568900"/>
    <lineage>
        <taxon>Eukaryota</taxon>
        <taxon>Sar</taxon>
        <taxon>Stramenopiles</taxon>
        <taxon>Ochrophyta</taxon>
        <taxon>Bacillariophyta</taxon>
        <taxon>Bacillariophyceae</taxon>
        <taxon>Bacillariophycidae</taxon>
        <taxon>Naviculales</taxon>
        <taxon>Naviculaceae</taxon>
        <taxon>Seminavis</taxon>
    </lineage>
</organism>
<dbReference type="AlphaFoldDB" id="A0A9N8E1J4"/>
<accession>A0A9N8E1J4</accession>
<reference evidence="1" key="1">
    <citation type="submission" date="2020-06" db="EMBL/GenBank/DDBJ databases">
        <authorList>
            <consortium name="Plant Systems Biology data submission"/>
        </authorList>
    </citation>
    <scope>NUCLEOTIDE SEQUENCE</scope>
    <source>
        <strain evidence="1">D6</strain>
    </source>
</reference>
<dbReference type="EMBL" id="CAICTM010000524">
    <property type="protein sequence ID" value="CAB9512235.1"/>
    <property type="molecule type" value="Genomic_DNA"/>
</dbReference>
<name>A0A9N8E1J4_9STRA</name>
<sequence length="255" mass="27552">MASSSSCSTVCASMAKIIKQNNDGIRRLETQDYSKAAALLSSSVSDLKLLLAECDAEASADAAVSRPCYELVFSFVLESATAIAGGGSDNDNNSVVDSTDGFIFEAPIKVSRVRRDGTAEEEDSITEMLKRLSFSVVYNLAVSFHMSAIRSASLTNKKLSQRLRKALAFYKMALDLARQYDIAVGSMEALAIANNQAHIHRLLNETQDAERCRALMLSNIMYASEHGNPTKDIVHFEKFVASATDGTSNTTAKAA</sequence>
<proteinExistence type="predicted"/>
<protein>
    <submittedName>
        <fullName evidence="1">Uncharacterized protein</fullName>
    </submittedName>
</protein>
<gene>
    <name evidence="1" type="ORF">SEMRO_525_G160200.1</name>
</gene>
<evidence type="ECO:0000313" key="1">
    <source>
        <dbReference type="EMBL" id="CAB9512235.1"/>
    </source>
</evidence>
<dbReference type="Proteomes" id="UP001153069">
    <property type="component" value="Unassembled WGS sequence"/>
</dbReference>